<dbReference type="VEuPathDB" id="TrichDB:TVAG_155970"/>
<sequence>MSELNSSNSNQSSPKVSLTANERTKLNAVVDSLLDGCELEAIKPSAIPKIELILHERHELAIEKEDYLVAQQLAEHLIKLQEIKENQSFNYSLSENTSQSPKSSFQFEETPEKEYVPTNVESPKKVNDNKPPNITIENAPNKKQPTPIQSPTEKHPKTPTSPKKTRIPIFTRKSISNNSDNTSVKSEQSSIDTESFLQTETEVMKIVNNIETRITASSSLNEVKLETNTKPKLQINIDSPVIFQIQLKEDSNPRRSSIDTAKIDLNDGSSVVDVHSDDIEQKIDAIPHTSNSLDATDNLDDVISVKKQSLRRKSIEENNLDNFDDLIDKPSINKDHISMISIPNDDLILCDLDEESVSIQSKPVKKEEKDLASRVEYLENEVTDLKALIQILQQEMQDRFYV</sequence>
<feature type="compositionally biased region" description="Polar residues" evidence="1">
    <location>
        <begin position="92"/>
        <end position="107"/>
    </location>
</feature>
<dbReference type="InParanoid" id="A2FPC0"/>
<name>A2FPC0_TRIV3</name>
<dbReference type="VEuPathDB" id="TrichDB:TVAGG3_0497830"/>
<dbReference type="Proteomes" id="UP000001542">
    <property type="component" value="Unassembled WGS sequence"/>
</dbReference>
<evidence type="ECO:0000256" key="1">
    <source>
        <dbReference type="SAM" id="MobiDB-lite"/>
    </source>
</evidence>
<feature type="compositionally biased region" description="Low complexity" evidence="1">
    <location>
        <begin position="1"/>
        <end position="13"/>
    </location>
</feature>
<accession>A2FPC0</accession>
<feature type="region of interest" description="Disordered" evidence="1">
    <location>
        <begin position="1"/>
        <end position="21"/>
    </location>
</feature>
<protein>
    <submittedName>
        <fullName evidence="2">Uncharacterized protein</fullName>
    </submittedName>
</protein>
<keyword evidence="3" id="KW-1185">Reference proteome</keyword>
<reference evidence="2" key="1">
    <citation type="submission" date="2006-10" db="EMBL/GenBank/DDBJ databases">
        <authorList>
            <person name="Amadeo P."/>
            <person name="Zhao Q."/>
            <person name="Wortman J."/>
            <person name="Fraser-Liggett C."/>
            <person name="Carlton J."/>
        </authorList>
    </citation>
    <scope>NUCLEOTIDE SEQUENCE</scope>
    <source>
        <strain evidence="2">G3</strain>
    </source>
</reference>
<feature type="compositionally biased region" description="Polar residues" evidence="1">
    <location>
        <begin position="130"/>
        <end position="150"/>
    </location>
</feature>
<dbReference type="EMBL" id="DS113923">
    <property type="protein sequence ID" value="EAX93233.1"/>
    <property type="molecule type" value="Genomic_DNA"/>
</dbReference>
<reference evidence="2" key="2">
    <citation type="journal article" date="2007" name="Science">
        <title>Draft genome sequence of the sexually transmitted pathogen Trichomonas vaginalis.</title>
        <authorList>
            <person name="Carlton J.M."/>
            <person name="Hirt R.P."/>
            <person name="Silva J.C."/>
            <person name="Delcher A.L."/>
            <person name="Schatz M."/>
            <person name="Zhao Q."/>
            <person name="Wortman J.R."/>
            <person name="Bidwell S.L."/>
            <person name="Alsmark U.C.M."/>
            <person name="Besteiro S."/>
            <person name="Sicheritz-Ponten T."/>
            <person name="Noel C.J."/>
            <person name="Dacks J.B."/>
            <person name="Foster P.G."/>
            <person name="Simillion C."/>
            <person name="Van de Peer Y."/>
            <person name="Miranda-Saavedra D."/>
            <person name="Barton G.J."/>
            <person name="Westrop G.D."/>
            <person name="Mueller S."/>
            <person name="Dessi D."/>
            <person name="Fiori P.L."/>
            <person name="Ren Q."/>
            <person name="Paulsen I."/>
            <person name="Zhang H."/>
            <person name="Bastida-Corcuera F.D."/>
            <person name="Simoes-Barbosa A."/>
            <person name="Brown M.T."/>
            <person name="Hayes R.D."/>
            <person name="Mukherjee M."/>
            <person name="Okumura C.Y."/>
            <person name="Schneider R."/>
            <person name="Smith A.J."/>
            <person name="Vanacova S."/>
            <person name="Villalvazo M."/>
            <person name="Haas B.J."/>
            <person name="Pertea M."/>
            <person name="Feldblyum T.V."/>
            <person name="Utterback T.R."/>
            <person name="Shu C.L."/>
            <person name="Osoegawa K."/>
            <person name="de Jong P.J."/>
            <person name="Hrdy I."/>
            <person name="Horvathova L."/>
            <person name="Zubacova Z."/>
            <person name="Dolezal P."/>
            <person name="Malik S.B."/>
            <person name="Logsdon J.M. Jr."/>
            <person name="Henze K."/>
            <person name="Gupta A."/>
            <person name="Wang C.C."/>
            <person name="Dunne R.L."/>
            <person name="Upcroft J.A."/>
            <person name="Upcroft P."/>
            <person name="White O."/>
            <person name="Salzberg S.L."/>
            <person name="Tang P."/>
            <person name="Chiu C.-H."/>
            <person name="Lee Y.-S."/>
            <person name="Embley T.M."/>
            <person name="Coombs G.H."/>
            <person name="Mottram J.C."/>
            <person name="Tachezy J."/>
            <person name="Fraser-Liggett C.M."/>
            <person name="Johnson P.J."/>
        </authorList>
    </citation>
    <scope>NUCLEOTIDE SEQUENCE [LARGE SCALE GENOMIC DNA]</scope>
    <source>
        <strain evidence="2">G3</strain>
    </source>
</reference>
<dbReference type="OrthoDB" id="10650508at2759"/>
<dbReference type="SMR" id="A2FPC0"/>
<dbReference type="RefSeq" id="XP_001306163.1">
    <property type="nucleotide sequence ID" value="XM_001306162.1"/>
</dbReference>
<feature type="region of interest" description="Disordered" evidence="1">
    <location>
        <begin position="92"/>
        <end position="193"/>
    </location>
</feature>
<evidence type="ECO:0000313" key="2">
    <source>
        <dbReference type="EMBL" id="EAX93233.1"/>
    </source>
</evidence>
<dbReference type="AlphaFoldDB" id="A2FPC0"/>
<feature type="compositionally biased region" description="Polar residues" evidence="1">
    <location>
        <begin position="173"/>
        <end position="193"/>
    </location>
</feature>
<evidence type="ECO:0000313" key="3">
    <source>
        <dbReference type="Proteomes" id="UP000001542"/>
    </source>
</evidence>
<dbReference type="KEGG" id="tva:4750951"/>
<proteinExistence type="predicted"/>
<gene>
    <name evidence="2" type="ORF">TVAG_155970</name>
</gene>
<organism evidence="2 3">
    <name type="scientific">Trichomonas vaginalis (strain ATCC PRA-98 / G3)</name>
    <dbReference type="NCBI Taxonomy" id="412133"/>
    <lineage>
        <taxon>Eukaryota</taxon>
        <taxon>Metamonada</taxon>
        <taxon>Parabasalia</taxon>
        <taxon>Trichomonadida</taxon>
        <taxon>Trichomonadidae</taxon>
        <taxon>Trichomonas</taxon>
    </lineage>
</organism>